<feature type="compositionally biased region" description="Low complexity" evidence="1">
    <location>
        <begin position="83"/>
        <end position="97"/>
    </location>
</feature>
<proteinExistence type="predicted"/>
<feature type="region of interest" description="Disordered" evidence="1">
    <location>
        <begin position="77"/>
        <end position="97"/>
    </location>
</feature>
<organism evidence="2 3">
    <name type="scientific">Durusdinium trenchii</name>
    <dbReference type="NCBI Taxonomy" id="1381693"/>
    <lineage>
        <taxon>Eukaryota</taxon>
        <taxon>Sar</taxon>
        <taxon>Alveolata</taxon>
        <taxon>Dinophyceae</taxon>
        <taxon>Suessiales</taxon>
        <taxon>Symbiodiniaceae</taxon>
        <taxon>Durusdinium</taxon>
    </lineage>
</organism>
<feature type="region of interest" description="Disordered" evidence="1">
    <location>
        <begin position="1"/>
        <end position="63"/>
    </location>
</feature>
<protein>
    <submittedName>
        <fullName evidence="2">Uncharacterized protein</fullName>
    </submittedName>
</protein>
<evidence type="ECO:0000256" key="1">
    <source>
        <dbReference type="SAM" id="MobiDB-lite"/>
    </source>
</evidence>
<dbReference type="Proteomes" id="UP001642484">
    <property type="component" value="Unassembled WGS sequence"/>
</dbReference>
<name>A0ABP0K657_9DINO</name>
<dbReference type="EMBL" id="CAXAMN010007657">
    <property type="protein sequence ID" value="CAK9022274.1"/>
    <property type="molecule type" value="Genomic_DNA"/>
</dbReference>
<evidence type="ECO:0000313" key="2">
    <source>
        <dbReference type="EMBL" id="CAK9022274.1"/>
    </source>
</evidence>
<feature type="non-terminal residue" evidence="2">
    <location>
        <position position="97"/>
    </location>
</feature>
<feature type="compositionally biased region" description="Low complexity" evidence="1">
    <location>
        <begin position="30"/>
        <end position="41"/>
    </location>
</feature>
<sequence>TRHEASQGSPGAPSTRGNRTSSLRGREGARAASGASGPRAAGEGDGGGASPTPRCTPGPKRSTQCCFGGASFSASCNNQLGDAGSAGSTTGTARSFA</sequence>
<gene>
    <name evidence="2" type="ORF">CCMP2556_LOCUS14762</name>
</gene>
<accession>A0ABP0K657</accession>
<feature type="non-terminal residue" evidence="2">
    <location>
        <position position="1"/>
    </location>
</feature>
<evidence type="ECO:0000313" key="3">
    <source>
        <dbReference type="Proteomes" id="UP001642484"/>
    </source>
</evidence>
<reference evidence="2 3" key="1">
    <citation type="submission" date="2024-02" db="EMBL/GenBank/DDBJ databases">
        <authorList>
            <person name="Chen Y."/>
            <person name="Shah S."/>
            <person name="Dougan E. K."/>
            <person name="Thang M."/>
            <person name="Chan C."/>
        </authorList>
    </citation>
    <scope>NUCLEOTIDE SEQUENCE [LARGE SCALE GENOMIC DNA]</scope>
</reference>
<keyword evidence="3" id="KW-1185">Reference proteome</keyword>
<comment type="caution">
    <text evidence="2">The sequence shown here is derived from an EMBL/GenBank/DDBJ whole genome shotgun (WGS) entry which is preliminary data.</text>
</comment>